<dbReference type="InterPro" id="IPR011051">
    <property type="entry name" value="RmlC_Cupin_sf"/>
</dbReference>
<sequence>MIKLTEKNKLKISKWSGGKTTELKIYPENSIYEKRNFLWRVSTATVETEKSNFTKLLKIKRILMILEGKIKLIHENHYEKILSQYEKDSFMGDWETKSFGKVTDFNLMLSKNFDGDIKKIIFKNKSISKKLEKKNTYIFYSKNGRFDFYIENKKYTLNSENTLEITDFDGKIIIEKYEQSTLIYAKVFKV</sequence>
<protein>
    <recommendedName>
        <fullName evidence="3">HutD-family protein</fullName>
    </recommendedName>
</protein>
<dbReference type="RefSeq" id="WP_190613615.1">
    <property type="nucleotide sequence ID" value="NZ_AP018712.1"/>
</dbReference>
<evidence type="ECO:0000313" key="1">
    <source>
        <dbReference type="EMBL" id="BBE31211.1"/>
    </source>
</evidence>
<dbReference type="KEGG" id="ocy:OSSY52_13520"/>
<dbReference type="PANTHER" id="PTHR37943">
    <property type="entry name" value="PROTEIN VES"/>
    <property type="match status" value="1"/>
</dbReference>
<name>A0A7G1G4C6_9BACT</name>
<dbReference type="Proteomes" id="UP000516361">
    <property type="component" value="Chromosome"/>
</dbReference>
<evidence type="ECO:0000313" key="2">
    <source>
        <dbReference type="Proteomes" id="UP000516361"/>
    </source>
</evidence>
<keyword evidence="2" id="KW-1185">Reference proteome</keyword>
<dbReference type="SUPFAM" id="SSF51182">
    <property type="entry name" value="RmlC-like cupins"/>
    <property type="match status" value="1"/>
</dbReference>
<organism evidence="1 2">
    <name type="scientific">Tepiditoga spiralis</name>
    <dbReference type="NCBI Taxonomy" id="2108365"/>
    <lineage>
        <taxon>Bacteria</taxon>
        <taxon>Thermotogati</taxon>
        <taxon>Thermotogota</taxon>
        <taxon>Thermotogae</taxon>
        <taxon>Petrotogales</taxon>
        <taxon>Petrotogaceae</taxon>
        <taxon>Tepiditoga</taxon>
    </lineage>
</organism>
<reference evidence="1 2" key="1">
    <citation type="submission" date="2018-06" db="EMBL/GenBank/DDBJ databases">
        <title>Genome sequencing of Oceanotoga sp. sy52.</title>
        <authorList>
            <person name="Mori K."/>
        </authorList>
    </citation>
    <scope>NUCLEOTIDE SEQUENCE [LARGE SCALE GENOMIC DNA]</scope>
    <source>
        <strain evidence="2">sy52</strain>
    </source>
</reference>
<dbReference type="EMBL" id="AP018712">
    <property type="protein sequence ID" value="BBE31211.1"/>
    <property type="molecule type" value="Genomic_DNA"/>
</dbReference>
<dbReference type="InParanoid" id="A0A7G1G4C6"/>
<accession>A0A7G1G4C6</accession>
<dbReference type="InterPro" id="IPR010282">
    <property type="entry name" value="Uncharacterised_HutD/Ves"/>
</dbReference>
<evidence type="ECO:0008006" key="3">
    <source>
        <dbReference type="Google" id="ProtNLM"/>
    </source>
</evidence>
<dbReference type="PANTHER" id="PTHR37943:SF1">
    <property type="entry name" value="PROTEIN VES"/>
    <property type="match status" value="1"/>
</dbReference>
<dbReference type="Pfam" id="PF05962">
    <property type="entry name" value="HutD"/>
    <property type="match status" value="1"/>
</dbReference>
<gene>
    <name evidence="1" type="ORF">OSSY52_13520</name>
</gene>
<dbReference type="AlphaFoldDB" id="A0A7G1G4C6"/>
<dbReference type="InterPro" id="IPR014710">
    <property type="entry name" value="RmlC-like_jellyroll"/>
</dbReference>
<proteinExistence type="predicted"/>
<dbReference type="Gene3D" id="2.60.120.10">
    <property type="entry name" value="Jelly Rolls"/>
    <property type="match status" value="1"/>
</dbReference>